<organism evidence="3 4">
    <name type="scientific">Sporichthya brevicatena</name>
    <dbReference type="NCBI Taxonomy" id="171442"/>
    <lineage>
        <taxon>Bacteria</taxon>
        <taxon>Bacillati</taxon>
        <taxon>Actinomycetota</taxon>
        <taxon>Actinomycetes</taxon>
        <taxon>Sporichthyales</taxon>
        <taxon>Sporichthyaceae</taxon>
        <taxon>Sporichthya</taxon>
    </lineage>
</organism>
<evidence type="ECO:0000313" key="3">
    <source>
        <dbReference type="EMBL" id="GAA0611557.1"/>
    </source>
</evidence>
<comment type="domain">
    <text evidence="1">Forms a 10-stranded antiparallel beta-barrel structure able to accommodate a hydrophobic ligand in its interior. In fact, this fold hosts the heme group, which is located in a wide surface cleft.</text>
</comment>
<sequence length="174" mass="20021">MFEIPPNLHPANMPLAFLLGVWEGEGVVEYPTIQRRLFRQRVEFEQNGKPFVHYTSRSWEIDQAGNELGPLNMETGFWRPRPDDKREDQEGTPLEVLLSHPTGFLEAMIGEIRGPRIEFATTGVMKVESAKDYRRGHRLYGLVKGELMWVYEMEAMGEQLQPHISAALKRVPAE</sequence>
<comment type="pathway">
    <text evidence="1">Nitrogen metabolism.</text>
</comment>
<dbReference type="HAMAP" id="MF_01297">
    <property type="entry name" value="nitrobindin"/>
    <property type="match status" value="1"/>
</dbReference>
<dbReference type="Proteomes" id="UP001500957">
    <property type="component" value="Unassembled WGS sequence"/>
</dbReference>
<keyword evidence="1" id="KW-0413">Isomerase</keyword>
<dbReference type="InterPro" id="IPR014878">
    <property type="entry name" value="THAP4-like_heme-bd"/>
</dbReference>
<keyword evidence="1" id="KW-0349">Heme</keyword>
<accession>A0ABN1GHB7</accession>
<feature type="binding site" evidence="1">
    <location>
        <position position="131"/>
    </location>
    <ligand>
        <name>heme b</name>
        <dbReference type="ChEBI" id="CHEBI:60344"/>
    </ligand>
</feature>
<comment type="catalytic activity">
    <reaction evidence="1">
        <text>peroxynitrite = nitrate</text>
        <dbReference type="Rhea" id="RHEA:63116"/>
        <dbReference type="ChEBI" id="CHEBI:17632"/>
        <dbReference type="ChEBI" id="CHEBI:25941"/>
    </reaction>
</comment>
<evidence type="ECO:0000256" key="1">
    <source>
        <dbReference type="HAMAP-Rule" id="MF_01297"/>
    </source>
</evidence>
<name>A0ABN1GHB7_9ACTN</name>
<dbReference type="PANTHER" id="PTHR15854">
    <property type="entry name" value="THAP4 PROTEIN"/>
    <property type="match status" value="1"/>
</dbReference>
<dbReference type="RefSeq" id="WP_344602648.1">
    <property type="nucleotide sequence ID" value="NZ_BAAAHE010000008.1"/>
</dbReference>
<dbReference type="PANTHER" id="PTHR15854:SF4">
    <property type="entry name" value="PEROXYNITRITE ISOMERASE THAP4"/>
    <property type="match status" value="1"/>
</dbReference>
<dbReference type="InterPro" id="IPR012674">
    <property type="entry name" value="Calycin"/>
</dbReference>
<keyword evidence="1" id="KW-0408">Iron</keyword>
<protein>
    <recommendedName>
        <fullName evidence="1">Peroxynitrite isomerase</fullName>
        <ecNumber evidence="1">5.99.-.-</ecNumber>
    </recommendedName>
    <alternativeName>
        <fullName evidence="1">Ferric nitrobindin</fullName>
        <shortName evidence="1">Nb(III)</shortName>
    </alternativeName>
</protein>
<keyword evidence="1" id="KW-0479">Metal-binding</keyword>
<feature type="binding site" evidence="1">
    <location>
        <position position="32"/>
    </location>
    <ligand>
        <name>heme b</name>
        <dbReference type="ChEBI" id="CHEBI:60344"/>
    </ligand>
</feature>
<comment type="caution">
    <text evidence="3">The sequence shown here is derived from an EMBL/GenBank/DDBJ whole genome shotgun (WGS) entry which is preliminary data.</text>
</comment>
<dbReference type="InterPro" id="IPR022939">
    <property type="entry name" value="Nb(III)_bact/plant"/>
</dbReference>
<comment type="cofactor">
    <cofactor evidence="1">
        <name>heme b</name>
        <dbReference type="ChEBI" id="CHEBI:60344"/>
    </cofactor>
    <text evidence="1">Binds 1 heme b group per subunit, that coordinates a highly solvent-exposed Fe(III) atom.</text>
</comment>
<comment type="similarity">
    <text evidence="1">Belongs to the nitrobindin family.</text>
</comment>
<gene>
    <name evidence="3" type="ORF">GCM10009547_12000</name>
</gene>
<proteinExistence type="inferred from homology"/>
<dbReference type="Gene3D" id="2.40.128.20">
    <property type="match status" value="1"/>
</dbReference>
<evidence type="ECO:0000259" key="2">
    <source>
        <dbReference type="Pfam" id="PF08768"/>
    </source>
</evidence>
<dbReference type="Pfam" id="PF08768">
    <property type="entry name" value="THAP4_heme-bd"/>
    <property type="match status" value="1"/>
</dbReference>
<reference evidence="3 4" key="1">
    <citation type="journal article" date="2019" name="Int. J. Syst. Evol. Microbiol.">
        <title>The Global Catalogue of Microorganisms (GCM) 10K type strain sequencing project: providing services to taxonomists for standard genome sequencing and annotation.</title>
        <authorList>
            <consortium name="The Broad Institute Genomics Platform"/>
            <consortium name="The Broad Institute Genome Sequencing Center for Infectious Disease"/>
            <person name="Wu L."/>
            <person name="Ma J."/>
        </authorList>
    </citation>
    <scope>NUCLEOTIDE SEQUENCE [LARGE SCALE GENOMIC DNA]</scope>
    <source>
        <strain evidence="3 4">JCM 10671</strain>
    </source>
</reference>
<dbReference type="SUPFAM" id="SSF50814">
    <property type="entry name" value="Lipocalins"/>
    <property type="match status" value="1"/>
</dbReference>
<dbReference type="CDD" id="cd07828">
    <property type="entry name" value="lipocalin_heme-bd-THAP4-like"/>
    <property type="match status" value="1"/>
</dbReference>
<keyword evidence="4" id="KW-1185">Reference proteome</keyword>
<dbReference type="InterPro" id="IPR045165">
    <property type="entry name" value="Nitrobindin"/>
</dbReference>
<dbReference type="EMBL" id="BAAAHE010000008">
    <property type="protein sequence ID" value="GAA0611557.1"/>
    <property type="molecule type" value="Genomic_DNA"/>
</dbReference>
<feature type="binding site" description="axial binding residue" evidence="1">
    <location>
        <position position="163"/>
    </location>
    <ligand>
        <name>heme b</name>
        <dbReference type="ChEBI" id="CHEBI:60344"/>
    </ligand>
    <ligandPart>
        <name>Fe</name>
        <dbReference type="ChEBI" id="CHEBI:18248"/>
    </ligandPart>
</feature>
<evidence type="ECO:0000313" key="4">
    <source>
        <dbReference type="Proteomes" id="UP001500957"/>
    </source>
</evidence>
<dbReference type="EC" id="5.99.-.-" evidence="1"/>
<feature type="short sequence motif" description="GXWXGXG" evidence="1">
    <location>
        <begin position="20"/>
        <end position="26"/>
    </location>
</feature>
<feature type="domain" description="THAP4-like heme-binding" evidence="2">
    <location>
        <begin position="13"/>
        <end position="170"/>
    </location>
</feature>
<comment type="function">
    <text evidence="1">Heme-binding protein able to scavenge peroxynitrite and to protect free L-tyrosine against peroxynitrite-mediated nitration, by acting as a peroxynitrite isomerase that converts peroxynitrite to nitrate. Therefore, this protein likely plays a role in peroxynitrite sensing and in the detoxification of reactive nitrogen and oxygen species (RNS and ROS, respectively). Is able to bind nitric oxide (NO) in vitro, but may act as a sensor of peroxynitrite levels in vivo.</text>
</comment>